<dbReference type="PANTHER" id="PTHR44942">
    <property type="entry name" value="METHYLTRANSF_11 DOMAIN-CONTAINING PROTEIN"/>
    <property type="match status" value="1"/>
</dbReference>
<dbReference type="AlphaFoldDB" id="A0A9N9VLT3"/>
<feature type="domain" description="Methyltransferase type 11" evidence="2">
    <location>
        <begin position="56"/>
        <end position="155"/>
    </location>
</feature>
<evidence type="ECO:0000313" key="3">
    <source>
        <dbReference type="EMBL" id="CAH0025807.1"/>
    </source>
</evidence>
<dbReference type="Proteomes" id="UP000696573">
    <property type="component" value="Unassembled WGS sequence"/>
</dbReference>
<proteinExistence type="predicted"/>
<dbReference type="InterPro" id="IPR013216">
    <property type="entry name" value="Methyltransf_11"/>
</dbReference>
<accession>A0A9N9VLT3</accession>
<feature type="region of interest" description="Disordered" evidence="1">
    <location>
        <begin position="1"/>
        <end position="20"/>
    </location>
</feature>
<comment type="caution">
    <text evidence="3">The sequence shown here is derived from an EMBL/GenBank/DDBJ whole genome shotgun (WGS) entry which is preliminary data.</text>
</comment>
<dbReference type="OrthoDB" id="10027013at2759"/>
<gene>
    <name evidence="3" type="ORF">CRHIZ90672A_00008509</name>
</gene>
<evidence type="ECO:0000256" key="1">
    <source>
        <dbReference type="SAM" id="MobiDB-lite"/>
    </source>
</evidence>
<name>A0A9N9VLT3_9HYPO</name>
<dbReference type="EMBL" id="CABFNQ020000715">
    <property type="protein sequence ID" value="CAH0025807.1"/>
    <property type="molecule type" value="Genomic_DNA"/>
</dbReference>
<protein>
    <recommendedName>
        <fullName evidence="2">Methyltransferase type 11 domain-containing protein</fullName>
    </recommendedName>
</protein>
<dbReference type="GO" id="GO:0008757">
    <property type="term" value="F:S-adenosylmethionine-dependent methyltransferase activity"/>
    <property type="evidence" value="ECO:0007669"/>
    <property type="project" value="InterPro"/>
</dbReference>
<reference evidence="3" key="1">
    <citation type="submission" date="2021-10" db="EMBL/GenBank/DDBJ databases">
        <authorList>
            <person name="Piombo E."/>
        </authorList>
    </citation>
    <scope>NUCLEOTIDE SEQUENCE</scope>
</reference>
<evidence type="ECO:0000259" key="2">
    <source>
        <dbReference type="Pfam" id="PF08241"/>
    </source>
</evidence>
<dbReference type="CDD" id="cd02440">
    <property type="entry name" value="AdoMet_MTases"/>
    <property type="match status" value="1"/>
</dbReference>
<dbReference type="SUPFAM" id="SSF53335">
    <property type="entry name" value="S-adenosyl-L-methionine-dependent methyltransferases"/>
    <property type="match status" value="1"/>
</dbReference>
<dbReference type="PANTHER" id="PTHR44942:SF10">
    <property type="entry name" value="METHYLTRANSFERASE TYPE 11 DOMAIN-CONTAINING PROTEIN"/>
    <property type="match status" value="1"/>
</dbReference>
<dbReference type="Gene3D" id="3.40.50.150">
    <property type="entry name" value="Vaccinia Virus protein VP39"/>
    <property type="match status" value="1"/>
</dbReference>
<keyword evidence="4" id="KW-1185">Reference proteome</keyword>
<dbReference type="InterPro" id="IPR029063">
    <property type="entry name" value="SAM-dependent_MTases_sf"/>
</dbReference>
<sequence length="317" mass="35066">MSESTQTPTPKEKTFTGYTKEQGQNYAQYRLDYHESVYNTVIDRHSSTGGKFDTLLDLGCGPGQAARALAPRFTNIIGLDPSEGMITTARSIPGTEKPIRFEISSAEELGSNLDPPIADSSIDLITASTCAHWFDMDRFWPRAAQVLKPGGSVAIWVSGEAGPHPDVPNAKAIAAALKKNREENLLPFYEPGNLMASDLYVDLPLPWTIAKPVDDFDQSTYLRKEWEGGEPFYAIPEQLKEAGMDLFEKIMGTVSPVTRWREAHPDAVGTEKDVVRMIRREIERLLHEAGVEKGKEKLWSLATGVVIVIKKKASESS</sequence>
<dbReference type="InterPro" id="IPR051052">
    <property type="entry name" value="Diverse_substrate_MTase"/>
</dbReference>
<dbReference type="Pfam" id="PF08241">
    <property type="entry name" value="Methyltransf_11"/>
    <property type="match status" value="1"/>
</dbReference>
<evidence type="ECO:0000313" key="4">
    <source>
        <dbReference type="Proteomes" id="UP000696573"/>
    </source>
</evidence>
<organism evidence="3 4">
    <name type="scientific">Clonostachys rhizophaga</name>
    <dbReference type="NCBI Taxonomy" id="160324"/>
    <lineage>
        <taxon>Eukaryota</taxon>
        <taxon>Fungi</taxon>
        <taxon>Dikarya</taxon>
        <taxon>Ascomycota</taxon>
        <taxon>Pezizomycotina</taxon>
        <taxon>Sordariomycetes</taxon>
        <taxon>Hypocreomycetidae</taxon>
        <taxon>Hypocreales</taxon>
        <taxon>Bionectriaceae</taxon>
        <taxon>Clonostachys</taxon>
    </lineage>
</organism>